<feature type="compositionally biased region" description="Basic and acidic residues" evidence="2">
    <location>
        <begin position="295"/>
        <end position="315"/>
    </location>
</feature>
<sequence length="922" mass="106123">MSDSDDTDVLLLARPSIFIEDNTGVDPLASVEIVDNLISHLSELETRVSIIESVSSPRSFKDYRITSPMVLNDLETNLEQSMPSVASDELQTRVNLIASPSDDQLRTPTLMLNTSGVCSNTESSNDLTALYANDPPKYKESLLKEIDTYLNNVSTSRPNMESDLFNIDRNKVMMSKPGDSVADSIIRRTSPDDRLDLPAVDKLLREMEATHQEIESKLKMREAEYGFLNQKSFSNVGHRRSFPLGDNNLVPDRRSGSYDHHSSPLKSSGEVDRPKSLEDLAGKRDIYLVGSSHNSDSDDARKNNDIPDPNRRDPFKTTSNLENRRRFPSPRRRLFAQPELYGSRKITSGASSSTTHDQDVQRRSHFPHFGAGDGPHLSSPRKMAESKIQKEKLLKHQYNRNNLLSLAELWRTERDSSDEDSKKLRQKLEEEKLRRIHLENTIQELQRRVLEEQEKLAVAIKVDEGKDKAIAQITEAWKQMVNHWRDIESDRHAMSQVVIKERTAMKQAHEEMNKKVERWEKEVSQALDLAAGYKSKCEFLETELNVTKEANEERVSRLEIRLKETETELQKLNEERKILTDKLNISEEEHMKEKKLVELAQKELSSLQEILKKTEADLSIVQEQRELLTTRLREEKGRNTTLEQHKNSLQETVDEMKQRLNEAEEMVKNLTSTLERTKTELRGVYQNQLEAVVKEKLEEFQGQLDQAQAAMKAEVNEARKQAHERAMAEQQALVNSHVIEMRRLETIHKEEMKALEEKLTESERRREKLESGKKEIAHRLHGVMETQWQQALSIITSEISMKQSEDNGNRRDQNLEEQNQRLAVSQSAEDLKYSKDGQVANRRQSKQDTLLKYIQMLLDKQPGKPIDSSSSGQWPDLTQSDVLDDSPVGEQKWNQLISGRPQYQTESDPLKPSLYLKKPPWK</sequence>
<feature type="compositionally biased region" description="Polar residues" evidence="2">
    <location>
        <begin position="345"/>
        <end position="355"/>
    </location>
</feature>
<dbReference type="GO" id="GO:1902017">
    <property type="term" value="P:regulation of cilium assembly"/>
    <property type="evidence" value="ECO:0007669"/>
    <property type="project" value="InterPro"/>
</dbReference>
<gene>
    <name evidence="3" type="ORF">NEZAVI_LOCUS14527</name>
</gene>
<feature type="compositionally biased region" description="Polar residues" evidence="2">
    <location>
        <begin position="892"/>
        <end position="907"/>
    </location>
</feature>
<protein>
    <submittedName>
        <fullName evidence="3">Uncharacterized protein</fullName>
    </submittedName>
</protein>
<dbReference type="PANTHER" id="PTHR34439">
    <property type="entry name" value="CENTROBIN"/>
    <property type="match status" value="1"/>
</dbReference>
<feature type="coiled-coil region" evidence="1">
    <location>
        <begin position="502"/>
        <end position="772"/>
    </location>
</feature>
<dbReference type="PANTHER" id="PTHR34439:SF1">
    <property type="entry name" value="CENTROBIN"/>
    <property type="match status" value="1"/>
</dbReference>
<dbReference type="GO" id="GO:0005813">
    <property type="term" value="C:centrosome"/>
    <property type="evidence" value="ECO:0007669"/>
    <property type="project" value="TreeGrafter"/>
</dbReference>
<feature type="region of interest" description="Disordered" evidence="2">
    <location>
        <begin position="821"/>
        <end position="844"/>
    </location>
</feature>
<dbReference type="GO" id="GO:0005814">
    <property type="term" value="C:centriole"/>
    <property type="evidence" value="ECO:0007669"/>
    <property type="project" value="TreeGrafter"/>
</dbReference>
<evidence type="ECO:0000313" key="3">
    <source>
        <dbReference type="EMBL" id="CAH1406637.1"/>
    </source>
</evidence>
<name>A0A9P0HS25_NEZVI</name>
<feature type="compositionally biased region" description="Polar residues" evidence="2">
    <location>
        <begin position="867"/>
        <end position="881"/>
    </location>
</feature>
<dbReference type="SUPFAM" id="SSF57997">
    <property type="entry name" value="Tropomyosin"/>
    <property type="match status" value="1"/>
</dbReference>
<dbReference type="InterPro" id="IPR038923">
    <property type="entry name" value="Centrobin"/>
</dbReference>
<feature type="region of interest" description="Disordered" evidence="2">
    <location>
        <begin position="236"/>
        <end position="276"/>
    </location>
</feature>
<keyword evidence="1" id="KW-0175">Coiled coil</keyword>
<dbReference type="EMBL" id="OV725082">
    <property type="protein sequence ID" value="CAH1406637.1"/>
    <property type="molecule type" value="Genomic_DNA"/>
</dbReference>
<dbReference type="OrthoDB" id="8190486at2759"/>
<proteinExistence type="predicted"/>
<organism evidence="3 4">
    <name type="scientific">Nezara viridula</name>
    <name type="common">Southern green stink bug</name>
    <name type="synonym">Cimex viridulus</name>
    <dbReference type="NCBI Taxonomy" id="85310"/>
    <lineage>
        <taxon>Eukaryota</taxon>
        <taxon>Metazoa</taxon>
        <taxon>Ecdysozoa</taxon>
        <taxon>Arthropoda</taxon>
        <taxon>Hexapoda</taxon>
        <taxon>Insecta</taxon>
        <taxon>Pterygota</taxon>
        <taxon>Neoptera</taxon>
        <taxon>Paraneoptera</taxon>
        <taxon>Hemiptera</taxon>
        <taxon>Heteroptera</taxon>
        <taxon>Panheteroptera</taxon>
        <taxon>Pentatomomorpha</taxon>
        <taxon>Pentatomoidea</taxon>
        <taxon>Pentatomidae</taxon>
        <taxon>Pentatominae</taxon>
        <taxon>Nezara</taxon>
    </lineage>
</organism>
<evidence type="ECO:0000256" key="2">
    <source>
        <dbReference type="SAM" id="MobiDB-lite"/>
    </source>
</evidence>
<evidence type="ECO:0000313" key="4">
    <source>
        <dbReference type="Proteomes" id="UP001152798"/>
    </source>
</evidence>
<dbReference type="GO" id="GO:0051299">
    <property type="term" value="P:centrosome separation"/>
    <property type="evidence" value="ECO:0007669"/>
    <property type="project" value="TreeGrafter"/>
</dbReference>
<accession>A0A9P0HS25</accession>
<feature type="compositionally biased region" description="Basic and acidic residues" evidence="2">
    <location>
        <begin position="251"/>
        <end position="262"/>
    </location>
</feature>
<dbReference type="GO" id="GO:0007099">
    <property type="term" value="P:centriole replication"/>
    <property type="evidence" value="ECO:0007669"/>
    <property type="project" value="InterPro"/>
</dbReference>
<evidence type="ECO:0000256" key="1">
    <source>
        <dbReference type="SAM" id="Coils"/>
    </source>
</evidence>
<feature type="compositionally biased region" description="Low complexity" evidence="2">
    <location>
        <begin position="910"/>
        <end position="922"/>
    </location>
</feature>
<dbReference type="AlphaFoldDB" id="A0A9P0HS25"/>
<feature type="region of interest" description="Disordered" evidence="2">
    <location>
        <begin position="288"/>
        <end position="387"/>
    </location>
</feature>
<dbReference type="Proteomes" id="UP001152798">
    <property type="component" value="Chromosome 6"/>
</dbReference>
<feature type="region of interest" description="Disordered" evidence="2">
    <location>
        <begin position="861"/>
        <end position="922"/>
    </location>
</feature>
<keyword evidence="4" id="KW-1185">Reference proteome</keyword>
<dbReference type="GO" id="GO:1902410">
    <property type="term" value="P:mitotic cytokinetic process"/>
    <property type="evidence" value="ECO:0007669"/>
    <property type="project" value="TreeGrafter"/>
</dbReference>
<reference evidence="3" key="1">
    <citation type="submission" date="2022-01" db="EMBL/GenBank/DDBJ databases">
        <authorList>
            <person name="King R."/>
        </authorList>
    </citation>
    <scope>NUCLEOTIDE SEQUENCE</scope>
</reference>
<feature type="coiled-coil region" evidence="1">
    <location>
        <begin position="414"/>
        <end position="462"/>
    </location>
</feature>